<dbReference type="GO" id="GO:0005886">
    <property type="term" value="C:plasma membrane"/>
    <property type="evidence" value="ECO:0007669"/>
    <property type="project" value="UniProtKB-SubCell"/>
</dbReference>
<feature type="transmembrane region" description="Helical" evidence="7">
    <location>
        <begin position="49"/>
        <end position="82"/>
    </location>
</feature>
<keyword evidence="4 7" id="KW-1133">Transmembrane helix</keyword>
<comment type="subcellular location">
    <subcellularLocation>
        <location evidence="1">Cell membrane</location>
        <topology evidence="1">Multi-pass membrane protein</topology>
    </subcellularLocation>
</comment>
<evidence type="ECO:0000256" key="4">
    <source>
        <dbReference type="ARBA" id="ARBA00022989"/>
    </source>
</evidence>
<name>A0A6J6XF87_9ZZZZ</name>
<protein>
    <submittedName>
        <fullName evidence="8">Unannotated protein</fullName>
    </submittedName>
</protein>
<dbReference type="Pfam" id="PF12270">
    <property type="entry name" value="Cyt_c_ox_IV"/>
    <property type="match status" value="1"/>
</dbReference>
<dbReference type="AlphaFoldDB" id="A0A6J6XF87"/>
<dbReference type="EMBL" id="CAFAAK010000028">
    <property type="protein sequence ID" value="CAB4794755.1"/>
    <property type="molecule type" value="Genomic_DNA"/>
</dbReference>
<comment type="catalytic activity">
    <reaction evidence="6">
        <text>4 Fe(II)-[cytochrome c] + O2 + 8 H(+)(in) = 4 Fe(III)-[cytochrome c] + 2 H2O + 4 H(+)(out)</text>
        <dbReference type="Rhea" id="RHEA:11436"/>
        <dbReference type="Rhea" id="RHEA-COMP:10350"/>
        <dbReference type="Rhea" id="RHEA-COMP:14399"/>
        <dbReference type="ChEBI" id="CHEBI:15377"/>
        <dbReference type="ChEBI" id="CHEBI:15378"/>
        <dbReference type="ChEBI" id="CHEBI:15379"/>
        <dbReference type="ChEBI" id="CHEBI:29033"/>
        <dbReference type="ChEBI" id="CHEBI:29034"/>
        <dbReference type="EC" id="7.1.1.9"/>
    </reaction>
</comment>
<keyword evidence="3 7" id="KW-0812">Transmembrane</keyword>
<dbReference type="GO" id="GO:0004129">
    <property type="term" value="F:cytochrome-c oxidase activity"/>
    <property type="evidence" value="ECO:0007669"/>
    <property type="project" value="UniProtKB-EC"/>
</dbReference>
<evidence type="ECO:0000256" key="1">
    <source>
        <dbReference type="ARBA" id="ARBA00004651"/>
    </source>
</evidence>
<organism evidence="8">
    <name type="scientific">freshwater metagenome</name>
    <dbReference type="NCBI Taxonomy" id="449393"/>
    <lineage>
        <taxon>unclassified sequences</taxon>
        <taxon>metagenomes</taxon>
        <taxon>ecological metagenomes</taxon>
    </lineage>
</organism>
<evidence type="ECO:0000313" key="8">
    <source>
        <dbReference type="EMBL" id="CAB4794755.1"/>
    </source>
</evidence>
<keyword evidence="2" id="KW-1003">Cell membrane</keyword>
<keyword evidence="5 7" id="KW-0472">Membrane</keyword>
<proteinExistence type="predicted"/>
<evidence type="ECO:0000256" key="7">
    <source>
        <dbReference type="SAM" id="Phobius"/>
    </source>
</evidence>
<accession>A0A6J6XF87</accession>
<dbReference type="InterPro" id="IPR021050">
    <property type="entry name" value="Cyt_c_oxidase_su4_actinobac"/>
</dbReference>
<gene>
    <name evidence="8" type="ORF">UFOPK3024_00240</name>
</gene>
<sequence>MAFLIAFYLLFTGRQVDPRPEDALEADVVDYAGEYGFFSPTSWWPLPVGFFAALTGTGLIVGWWLFFLAVLGLMLSLVGFVFEYYRGEQATL</sequence>
<evidence type="ECO:0000256" key="5">
    <source>
        <dbReference type="ARBA" id="ARBA00023136"/>
    </source>
</evidence>
<evidence type="ECO:0000256" key="2">
    <source>
        <dbReference type="ARBA" id="ARBA00022475"/>
    </source>
</evidence>
<evidence type="ECO:0000256" key="3">
    <source>
        <dbReference type="ARBA" id="ARBA00022692"/>
    </source>
</evidence>
<evidence type="ECO:0000256" key="6">
    <source>
        <dbReference type="ARBA" id="ARBA00047816"/>
    </source>
</evidence>
<dbReference type="GO" id="GO:0022900">
    <property type="term" value="P:electron transport chain"/>
    <property type="evidence" value="ECO:0007669"/>
    <property type="project" value="InterPro"/>
</dbReference>
<reference evidence="8" key="1">
    <citation type="submission" date="2020-05" db="EMBL/GenBank/DDBJ databases">
        <authorList>
            <person name="Chiriac C."/>
            <person name="Salcher M."/>
            <person name="Ghai R."/>
            <person name="Kavagutti S V."/>
        </authorList>
    </citation>
    <scope>NUCLEOTIDE SEQUENCE</scope>
</reference>